<name>A0A0G4GL23_VITBC</name>
<dbReference type="VEuPathDB" id="CryptoDB:Vbra_10055"/>
<dbReference type="EMBL" id="CDMY01000705">
    <property type="protein sequence ID" value="CEM30723.1"/>
    <property type="molecule type" value="Genomic_DNA"/>
</dbReference>
<dbReference type="AlphaFoldDB" id="A0A0G4GL23"/>
<dbReference type="SUPFAM" id="SSF81822">
    <property type="entry name" value="RuBisCo LSMT C-terminal, substrate-binding domain"/>
    <property type="match status" value="1"/>
</dbReference>
<dbReference type="Gene3D" id="3.90.1420.10">
    <property type="entry name" value="Rubisco LSMT, substrate-binding domain"/>
    <property type="match status" value="1"/>
</dbReference>
<accession>A0A0G4GL23</accession>
<protein>
    <submittedName>
        <fullName evidence="1">Uncharacterized protein</fullName>
    </submittedName>
</protein>
<keyword evidence="2" id="KW-1185">Reference proteome</keyword>
<dbReference type="InterPro" id="IPR036464">
    <property type="entry name" value="Rubisco_LSMT_subst-bd_sf"/>
</dbReference>
<gene>
    <name evidence="1" type="ORF">Vbra_10055</name>
</gene>
<dbReference type="InParanoid" id="A0A0G4GL23"/>
<evidence type="ECO:0000313" key="1">
    <source>
        <dbReference type="EMBL" id="CEM30723.1"/>
    </source>
</evidence>
<dbReference type="Proteomes" id="UP000041254">
    <property type="component" value="Unassembled WGS sequence"/>
</dbReference>
<proteinExistence type="predicted"/>
<reference evidence="1 2" key="1">
    <citation type="submission" date="2014-11" db="EMBL/GenBank/DDBJ databases">
        <authorList>
            <person name="Zhu J."/>
            <person name="Qi W."/>
            <person name="Song R."/>
        </authorList>
    </citation>
    <scope>NUCLEOTIDE SEQUENCE [LARGE SCALE GENOMIC DNA]</scope>
</reference>
<organism evidence="1 2">
    <name type="scientific">Vitrella brassicaformis (strain CCMP3155)</name>
    <dbReference type="NCBI Taxonomy" id="1169540"/>
    <lineage>
        <taxon>Eukaryota</taxon>
        <taxon>Sar</taxon>
        <taxon>Alveolata</taxon>
        <taxon>Colpodellida</taxon>
        <taxon>Vitrellaceae</taxon>
        <taxon>Vitrella</taxon>
    </lineage>
</organism>
<evidence type="ECO:0000313" key="2">
    <source>
        <dbReference type="Proteomes" id="UP000041254"/>
    </source>
</evidence>
<sequence length="100" mass="11452">MVGLCRAELDALCDLRRGRLADKQVELDALKSVKGVIRHLLSLRKRTSIAEDERRLREDKSLGINMRVAIEYRLTCKRLLQGAIDEIDAVMREVIEDTSM</sequence>